<feature type="region of interest" description="Disordered" evidence="14">
    <location>
        <begin position="657"/>
        <end position="802"/>
    </location>
</feature>
<keyword evidence="5 12" id="KW-0812">Transmembrane</keyword>
<evidence type="ECO:0000313" key="19">
    <source>
        <dbReference type="Proteomes" id="UP000298787"/>
    </source>
</evidence>
<feature type="transmembrane region" description="Helical" evidence="13">
    <location>
        <begin position="183"/>
        <end position="205"/>
    </location>
</feature>
<comment type="subcellular location">
    <subcellularLocation>
        <location evidence="1 13">Cell membrane</location>
        <topology evidence="1 13">Multi-pass membrane protein</topology>
    </subcellularLocation>
</comment>
<keyword evidence="4" id="KW-1003">Cell membrane</keyword>
<dbReference type="InterPro" id="IPR045095">
    <property type="entry name" value="ACDP"/>
</dbReference>
<dbReference type="Pfam" id="PF01595">
    <property type="entry name" value="CNNM"/>
    <property type="match status" value="1"/>
</dbReference>
<dbReference type="PROSITE" id="PS51846">
    <property type="entry name" value="CNNM"/>
    <property type="match status" value="1"/>
</dbReference>
<feature type="compositionally biased region" description="Basic and acidic residues" evidence="14">
    <location>
        <begin position="758"/>
        <end position="776"/>
    </location>
</feature>
<evidence type="ECO:0000256" key="5">
    <source>
        <dbReference type="ARBA" id="ARBA00022692"/>
    </source>
</evidence>
<evidence type="ECO:0000256" key="13">
    <source>
        <dbReference type="RuleBase" id="RU369091"/>
    </source>
</evidence>
<evidence type="ECO:0000256" key="3">
    <source>
        <dbReference type="ARBA" id="ARBA00022448"/>
    </source>
</evidence>
<evidence type="ECO:0000256" key="8">
    <source>
        <dbReference type="ARBA" id="ARBA00023065"/>
    </source>
</evidence>
<evidence type="ECO:0000256" key="10">
    <source>
        <dbReference type="ARBA" id="ARBA00023136"/>
    </source>
</evidence>
<dbReference type="Proteomes" id="UP000298787">
    <property type="component" value="Chromosome 3"/>
</dbReference>
<dbReference type="PANTHER" id="PTHR12064">
    <property type="entry name" value="METAL TRANSPORTER CNNM"/>
    <property type="match status" value="1"/>
</dbReference>
<dbReference type="EMBL" id="CM014080">
    <property type="protein sequence ID" value="TKS68670.1"/>
    <property type="molecule type" value="Genomic_DNA"/>
</dbReference>
<dbReference type="InterPro" id="IPR046342">
    <property type="entry name" value="CBS_dom_sf"/>
</dbReference>
<feature type="chain" id="PRO_5020641474" description="Metal transporter" evidence="15">
    <location>
        <begin position="33"/>
        <end position="802"/>
    </location>
</feature>
<evidence type="ECO:0000256" key="6">
    <source>
        <dbReference type="ARBA" id="ARBA00022737"/>
    </source>
</evidence>
<organism evidence="18 19">
    <name type="scientific">Collichthys lucidus</name>
    <name type="common">Big head croaker</name>
    <name type="synonym">Sciaena lucida</name>
    <dbReference type="NCBI Taxonomy" id="240159"/>
    <lineage>
        <taxon>Eukaryota</taxon>
        <taxon>Metazoa</taxon>
        <taxon>Chordata</taxon>
        <taxon>Craniata</taxon>
        <taxon>Vertebrata</taxon>
        <taxon>Euteleostomi</taxon>
        <taxon>Actinopterygii</taxon>
        <taxon>Neopterygii</taxon>
        <taxon>Teleostei</taxon>
        <taxon>Neoteleostei</taxon>
        <taxon>Acanthomorphata</taxon>
        <taxon>Eupercaria</taxon>
        <taxon>Sciaenidae</taxon>
        <taxon>Collichthys</taxon>
    </lineage>
</organism>
<evidence type="ECO:0000256" key="2">
    <source>
        <dbReference type="ARBA" id="ARBA00010484"/>
    </source>
</evidence>
<feature type="signal peptide" evidence="15">
    <location>
        <begin position="1"/>
        <end position="32"/>
    </location>
</feature>
<dbReference type="Pfam" id="PF25511">
    <property type="entry name" value="Ig_CNNM4_N"/>
    <property type="match status" value="1"/>
</dbReference>
<proteinExistence type="inferred from homology"/>
<protein>
    <recommendedName>
        <fullName evidence="13">Metal transporter</fullName>
    </recommendedName>
</protein>
<evidence type="ECO:0000256" key="12">
    <source>
        <dbReference type="PROSITE-ProRule" id="PRU01193"/>
    </source>
</evidence>
<dbReference type="PROSITE" id="PS51371">
    <property type="entry name" value="CBS"/>
    <property type="match status" value="1"/>
</dbReference>
<dbReference type="GO" id="GO:0006811">
    <property type="term" value="P:monoatomic ion transport"/>
    <property type="evidence" value="ECO:0007669"/>
    <property type="project" value="UniProtKB-KW"/>
</dbReference>
<accession>A0A4U5U4B5</accession>
<dbReference type="InterPro" id="IPR057492">
    <property type="entry name" value="Ig_CNNM1/2/4_N"/>
</dbReference>
<comment type="similarity">
    <text evidence="2 13">Belongs to the ACDP family.</text>
</comment>
<sequence>MAAEDAAARSRTGALLLLSLSVCSLFPAPALGLLGFRPEETGAELSVEDGVLKATEGTRFMLRVYYSTSPQRLNRTASTRANNAAPWIAFIEEPTPGREGQVHPKRNMCMDKNARTSDIEVLGSFKSASSQNSVLVELLAKDLRRGEKMKYYSMCAFDGSKWEHYRTRDFWVAVAERSAVPELWLQVLVSVLLLGLSALFSGLNLSLLALDPVELQGTAIINASLAVWMCQILGMTWLSTVICAFGIFFIGEILPHSVASRHGLAIASKTIWVTRLLMVLSFPISYPISKLLDLILNQEISNFYTREKLLEMLRVTDPYHDLVKEELNIIQGALELRTKTVEDVLTPLTDCFMLASDVVLDFNTMSDIMQSGYTRIPVFENERSNIIDILFVKDLAFVDPDDCTPLKTITQFYKHPLHCVFNDTKLDAMLEEFKKGKSHLAIVQRVNNEGEGDPFYEVMGIVTLEDVIEEIIKSEILDETDLYTDNRSKRRVSHHERKQQDFSIFKLSENEMKVKISPQLLLATHRFLSTEVEPFKPAHISEKILLRLIKHPSVVQELKFDEKNKRAQQHFLFQRNKPVDYFILVLQGRVEVEFGKEALKSPSRSSGLDRSESMLYGGSMSQLNGGGNVYLPDYSVRQLTHIQIIKITRSHYQNAVTATRMDSSPQTPDADTRLTESSTLTPEPPSTDNTATLMPPQHTTTTTTLMPPPREPSRPGSARTRGQQSSVPHSTSLLNEKNRIVRSKSDGQKSPSDSVFLRMDEIPYIREDRSETDTHTGHKKRKKSREGEKTPEDISEQPLVKT</sequence>
<dbReference type="GO" id="GO:0010960">
    <property type="term" value="P:magnesium ion homeostasis"/>
    <property type="evidence" value="ECO:0007669"/>
    <property type="project" value="InterPro"/>
</dbReference>
<dbReference type="Gene3D" id="3.10.580.10">
    <property type="entry name" value="CBS-domain"/>
    <property type="match status" value="1"/>
</dbReference>
<evidence type="ECO:0000256" key="1">
    <source>
        <dbReference type="ARBA" id="ARBA00004651"/>
    </source>
</evidence>
<keyword evidence="19" id="KW-1185">Reference proteome</keyword>
<dbReference type="GO" id="GO:0005886">
    <property type="term" value="C:plasma membrane"/>
    <property type="evidence" value="ECO:0007669"/>
    <property type="project" value="UniProtKB-SubCell"/>
</dbReference>
<feature type="compositionally biased region" description="Basic and acidic residues" evidence="14">
    <location>
        <begin position="736"/>
        <end position="747"/>
    </location>
</feature>
<comment type="function">
    <text evidence="13">Metal transporter.</text>
</comment>
<dbReference type="PANTHER" id="PTHR12064:SF28">
    <property type="entry name" value="METAL TRANSPORTER CNNM1"/>
    <property type="match status" value="1"/>
</dbReference>
<evidence type="ECO:0000256" key="11">
    <source>
        <dbReference type="PROSITE-ProRule" id="PRU00703"/>
    </source>
</evidence>
<dbReference type="Pfam" id="PF00571">
    <property type="entry name" value="CBS"/>
    <property type="match status" value="1"/>
</dbReference>
<dbReference type="InterPro" id="IPR044751">
    <property type="entry name" value="Ion_transp-like_CBS"/>
</dbReference>
<evidence type="ECO:0000256" key="7">
    <source>
        <dbReference type="ARBA" id="ARBA00022989"/>
    </source>
</evidence>
<feature type="compositionally biased region" description="Low complexity" evidence="14">
    <location>
        <begin position="690"/>
        <end position="705"/>
    </location>
</feature>
<evidence type="ECO:0000256" key="4">
    <source>
        <dbReference type="ARBA" id="ARBA00022475"/>
    </source>
</evidence>
<gene>
    <name evidence="18" type="ORF">D9C73_002733</name>
</gene>
<dbReference type="GO" id="GO:0022857">
    <property type="term" value="F:transmembrane transporter activity"/>
    <property type="evidence" value="ECO:0007669"/>
    <property type="project" value="UniProtKB-UniRule"/>
</dbReference>
<keyword evidence="9 11" id="KW-0129">CBS domain</keyword>
<dbReference type="FunFam" id="3.10.580.10:FF:000001">
    <property type="entry name" value="Putative metal transporter CNNM3 isoform 2"/>
    <property type="match status" value="1"/>
</dbReference>
<name>A0A4U5U4B5_COLLU</name>
<dbReference type="AlphaFoldDB" id="A0A4U5U4B5"/>
<dbReference type="Pfam" id="PF25562">
    <property type="entry name" value="CNBH_CNNM2_C"/>
    <property type="match status" value="1"/>
</dbReference>
<evidence type="ECO:0000313" key="18">
    <source>
        <dbReference type="EMBL" id="TKS68670.1"/>
    </source>
</evidence>
<keyword evidence="6" id="KW-0677">Repeat</keyword>
<keyword evidence="3" id="KW-0813">Transport</keyword>
<evidence type="ECO:0000256" key="14">
    <source>
        <dbReference type="SAM" id="MobiDB-lite"/>
    </source>
</evidence>
<reference evidence="18 19" key="1">
    <citation type="submission" date="2019-01" db="EMBL/GenBank/DDBJ databases">
        <title>Genome Assembly of Collichthys lucidus.</title>
        <authorList>
            <person name="Cai M."/>
            <person name="Xiao S."/>
        </authorList>
    </citation>
    <scope>NUCLEOTIDE SEQUENCE [LARGE SCALE GENOMIC DNA]</scope>
    <source>
        <strain evidence="18">JT15FE1705JMU</strain>
        <tissue evidence="18">Muscle</tissue>
    </source>
</reference>
<evidence type="ECO:0000259" key="17">
    <source>
        <dbReference type="PROSITE" id="PS51846"/>
    </source>
</evidence>
<dbReference type="InterPro" id="IPR002550">
    <property type="entry name" value="CNNM"/>
</dbReference>
<evidence type="ECO:0000256" key="9">
    <source>
        <dbReference type="ARBA" id="ARBA00023122"/>
    </source>
</evidence>
<dbReference type="STRING" id="240159.A0A4U5U4B5"/>
<feature type="domain" description="CNNM transmembrane" evidence="17">
    <location>
        <begin position="179"/>
        <end position="326"/>
    </location>
</feature>
<feature type="transmembrane region" description="Helical" evidence="13">
    <location>
        <begin position="225"/>
        <end position="250"/>
    </location>
</feature>
<dbReference type="SUPFAM" id="SSF54631">
    <property type="entry name" value="CBS-domain pair"/>
    <property type="match status" value="1"/>
</dbReference>
<feature type="compositionally biased region" description="Polar residues" evidence="14">
    <location>
        <begin position="720"/>
        <end position="735"/>
    </location>
</feature>
<comment type="caution">
    <text evidence="13">Lacks conserved residue(s) required for the propagation of feature annotation.</text>
</comment>
<keyword evidence="8" id="KW-0406">Ion transport</keyword>
<evidence type="ECO:0000256" key="15">
    <source>
        <dbReference type="SAM" id="SignalP"/>
    </source>
</evidence>
<feature type="compositionally biased region" description="Polar residues" evidence="14">
    <location>
        <begin position="657"/>
        <end position="689"/>
    </location>
</feature>
<dbReference type="CDD" id="cd04590">
    <property type="entry name" value="CBS_pair_CorC_HlyC_assoc"/>
    <property type="match status" value="1"/>
</dbReference>
<evidence type="ECO:0000259" key="16">
    <source>
        <dbReference type="PROSITE" id="PS51371"/>
    </source>
</evidence>
<feature type="domain" description="CBS" evidence="16">
    <location>
        <begin position="413"/>
        <end position="479"/>
    </location>
</feature>
<keyword evidence="10 12" id="KW-0472">Membrane</keyword>
<dbReference type="InterPro" id="IPR000644">
    <property type="entry name" value="CBS_dom"/>
</dbReference>
<keyword evidence="15" id="KW-0732">Signal</keyword>
<keyword evidence="7 12" id="KW-1133">Transmembrane helix</keyword>